<dbReference type="PANTHER" id="PTHR10091">
    <property type="entry name" value="ALDOSE-1-EPIMERASE"/>
    <property type="match status" value="1"/>
</dbReference>
<dbReference type="InterPro" id="IPR047215">
    <property type="entry name" value="Galactose_mutarotase-like"/>
</dbReference>
<dbReference type="RefSeq" id="WP_354368181.1">
    <property type="nucleotide sequence ID" value="NZ_JBEPLN010000008.1"/>
</dbReference>
<comment type="pathway">
    <text evidence="2 8">Carbohydrate metabolism; hexose metabolism.</text>
</comment>
<dbReference type="CDD" id="cd09019">
    <property type="entry name" value="galactose_mutarotase_like"/>
    <property type="match status" value="1"/>
</dbReference>
<dbReference type="InterPro" id="IPR018052">
    <property type="entry name" value="Ald1_epimerase_CS"/>
</dbReference>
<evidence type="ECO:0000256" key="3">
    <source>
        <dbReference type="ARBA" id="ARBA00006206"/>
    </source>
</evidence>
<evidence type="ECO:0000256" key="8">
    <source>
        <dbReference type="PIRNR" id="PIRNR005096"/>
    </source>
</evidence>
<dbReference type="Pfam" id="PF01263">
    <property type="entry name" value="Aldose_epim"/>
    <property type="match status" value="1"/>
</dbReference>
<keyword evidence="7 8" id="KW-0119">Carbohydrate metabolism</keyword>
<evidence type="ECO:0000256" key="2">
    <source>
        <dbReference type="ARBA" id="ARBA00005028"/>
    </source>
</evidence>
<evidence type="ECO:0000313" key="10">
    <source>
        <dbReference type="Proteomes" id="UP001549037"/>
    </source>
</evidence>
<dbReference type="GO" id="GO:0004034">
    <property type="term" value="F:aldose 1-epimerase activity"/>
    <property type="evidence" value="ECO:0007669"/>
    <property type="project" value="UniProtKB-EC"/>
</dbReference>
<evidence type="ECO:0000256" key="1">
    <source>
        <dbReference type="ARBA" id="ARBA00001614"/>
    </source>
</evidence>
<dbReference type="SUPFAM" id="SSF74650">
    <property type="entry name" value="Galactose mutarotase-like"/>
    <property type="match status" value="1"/>
</dbReference>
<dbReference type="PANTHER" id="PTHR10091:SF0">
    <property type="entry name" value="GALACTOSE MUTAROTASE"/>
    <property type="match status" value="1"/>
</dbReference>
<dbReference type="Gene3D" id="2.70.98.10">
    <property type="match status" value="1"/>
</dbReference>
<protein>
    <recommendedName>
        <fullName evidence="5 8">Aldose 1-epimerase</fullName>
        <ecNumber evidence="4 8">5.1.3.3</ecNumber>
    </recommendedName>
</protein>
<dbReference type="Proteomes" id="UP001549037">
    <property type="component" value="Unassembled WGS sequence"/>
</dbReference>
<evidence type="ECO:0000256" key="6">
    <source>
        <dbReference type="ARBA" id="ARBA00023235"/>
    </source>
</evidence>
<name>A0ABV2JEU6_9STRE</name>
<evidence type="ECO:0000256" key="7">
    <source>
        <dbReference type="ARBA" id="ARBA00023277"/>
    </source>
</evidence>
<gene>
    <name evidence="9" type="ORF">ABID28_000711</name>
</gene>
<organism evidence="9 10">
    <name type="scientific">Streptococcus porcorum</name>
    <dbReference type="NCBI Taxonomy" id="701526"/>
    <lineage>
        <taxon>Bacteria</taxon>
        <taxon>Bacillati</taxon>
        <taxon>Bacillota</taxon>
        <taxon>Bacilli</taxon>
        <taxon>Lactobacillales</taxon>
        <taxon>Streptococcaceae</taxon>
        <taxon>Streptococcus</taxon>
    </lineage>
</organism>
<keyword evidence="6 8" id="KW-0413">Isomerase</keyword>
<dbReference type="InterPro" id="IPR011013">
    <property type="entry name" value="Gal_mutarotase_sf_dom"/>
</dbReference>
<dbReference type="InterPro" id="IPR015443">
    <property type="entry name" value="Aldose_1-epimerase"/>
</dbReference>
<dbReference type="InterPro" id="IPR008183">
    <property type="entry name" value="Aldose_1/G6P_1-epimerase"/>
</dbReference>
<evidence type="ECO:0000313" key="9">
    <source>
        <dbReference type="EMBL" id="MET3634075.1"/>
    </source>
</evidence>
<comment type="caution">
    <text evidence="9">The sequence shown here is derived from an EMBL/GenBank/DDBJ whole genome shotgun (WGS) entry which is preliminary data.</text>
</comment>
<comment type="catalytic activity">
    <reaction evidence="1 8">
        <text>alpha-D-glucose = beta-D-glucose</text>
        <dbReference type="Rhea" id="RHEA:10264"/>
        <dbReference type="ChEBI" id="CHEBI:15903"/>
        <dbReference type="ChEBI" id="CHEBI:17925"/>
        <dbReference type="EC" id="5.1.3.3"/>
    </reaction>
</comment>
<evidence type="ECO:0000256" key="5">
    <source>
        <dbReference type="ARBA" id="ARBA00014165"/>
    </source>
</evidence>
<dbReference type="InterPro" id="IPR014718">
    <property type="entry name" value="GH-type_carb-bd"/>
</dbReference>
<dbReference type="PIRSF" id="PIRSF005096">
    <property type="entry name" value="GALM"/>
    <property type="match status" value="1"/>
</dbReference>
<reference evidence="9 10" key="1">
    <citation type="submission" date="2024-06" db="EMBL/GenBank/DDBJ databases">
        <title>Genomic Encyclopedia of Type Strains, Phase IV (KMG-IV): sequencing the most valuable type-strain genomes for metagenomic binning, comparative biology and taxonomic classification.</title>
        <authorList>
            <person name="Goeker M."/>
        </authorList>
    </citation>
    <scope>NUCLEOTIDE SEQUENCE [LARGE SCALE GENOMIC DNA]</scope>
    <source>
        <strain evidence="9 10">DSM 28302</strain>
    </source>
</reference>
<sequence length="333" mass="38050">MDKIIKVKPFGSQRAKLLILKNSRGMTVSLSNFGARLVGITLPLEDGERQVIKSYSSDEAYKEHDSYVGASIGPVAGRIRDGFVELSGKNYYLDQNDGQNTLHGGRNSYEVIYWDYFINTVDNSVSFSHNFEENYKGFPGKLWVMITYHLDEDDTLRITYEAKSTEDTYFNPTNHVYFNLTGHFNHSVEHHLVKIASDYVAELGEDHLPTGELLPVLYSPFDFRDYQEFASGFHSRHPQVKMVGGYDHAWLLADYDVPVQVKSPDEKICLTMTTDQPAVVIYTYNHGKNKEKHSAFSLEAQAVPNTVKEKQFGHILLEANRLYSSQTTYHFDF</sequence>
<proteinExistence type="inferred from homology"/>
<evidence type="ECO:0000256" key="4">
    <source>
        <dbReference type="ARBA" id="ARBA00013185"/>
    </source>
</evidence>
<accession>A0ABV2JEU6</accession>
<dbReference type="PROSITE" id="PS00545">
    <property type="entry name" value="ALDOSE_1_EPIMERASE"/>
    <property type="match status" value="1"/>
</dbReference>
<dbReference type="EC" id="5.1.3.3" evidence="4 8"/>
<keyword evidence="10" id="KW-1185">Reference proteome</keyword>
<dbReference type="EMBL" id="JBEPLN010000008">
    <property type="protein sequence ID" value="MET3634075.1"/>
    <property type="molecule type" value="Genomic_DNA"/>
</dbReference>
<comment type="similarity">
    <text evidence="3 8">Belongs to the aldose epimerase family.</text>
</comment>